<keyword evidence="7 10" id="KW-0418">Kinase</keyword>
<dbReference type="Proteomes" id="UP001500974">
    <property type="component" value="Unassembled WGS sequence"/>
</dbReference>
<name>A0ABN3AP98_9MICC</name>
<feature type="domain" description="Thymidylate kinase-like" evidence="11">
    <location>
        <begin position="17"/>
        <end position="187"/>
    </location>
</feature>
<accession>A0ABN3AP98</accession>
<dbReference type="Pfam" id="PF02223">
    <property type="entry name" value="Thymidylate_kin"/>
    <property type="match status" value="1"/>
</dbReference>
<protein>
    <recommendedName>
        <fullName evidence="3 10">Thymidylate kinase</fullName>
        <ecNumber evidence="2 10">2.7.4.9</ecNumber>
    </recommendedName>
    <alternativeName>
        <fullName evidence="10">dTMP kinase</fullName>
    </alternativeName>
</protein>
<comment type="catalytic activity">
    <reaction evidence="9 10">
        <text>dTMP + ATP = dTDP + ADP</text>
        <dbReference type="Rhea" id="RHEA:13517"/>
        <dbReference type="ChEBI" id="CHEBI:30616"/>
        <dbReference type="ChEBI" id="CHEBI:58369"/>
        <dbReference type="ChEBI" id="CHEBI:63528"/>
        <dbReference type="ChEBI" id="CHEBI:456216"/>
        <dbReference type="EC" id="2.7.4.9"/>
    </reaction>
</comment>
<reference evidence="12 13" key="1">
    <citation type="journal article" date="2019" name="Int. J. Syst. Evol. Microbiol.">
        <title>The Global Catalogue of Microorganisms (GCM) 10K type strain sequencing project: providing services to taxonomists for standard genome sequencing and annotation.</title>
        <authorList>
            <consortium name="The Broad Institute Genomics Platform"/>
            <consortium name="The Broad Institute Genome Sequencing Center for Infectious Disease"/>
            <person name="Wu L."/>
            <person name="Ma J."/>
        </authorList>
    </citation>
    <scope>NUCLEOTIDE SEQUENCE [LARGE SCALE GENOMIC DNA]</scope>
    <source>
        <strain evidence="12 13">JCM 14917</strain>
    </source>
</reference>
<dbReference type="CDD" id="cd01672">
    <property type="entry name" value="TMPK"/>
    <property type="match status" value="1"/>
</dbReference>
<comment type="similarity">
    <text evidence="1 10">Belongs to the thymidylate kinase family.</text>
</comment>
<dbReference type="InterPro" id="IPR027417">
    <property type="entry name" value="P-loop_NTPase"/>
</dbReference>
<evidence type="ECO:0000256" key="5">
    <source>
        <dbReference type="ARBA" id="ARBA00022727"/>
    </source>
</evidence>
<dbReference type="InterPro" id="IPR039430">
    <property type="entry name" value="Thymidylate_kin-like_dom"/>
</dbReference>
<evidence type="ECO:0000256" key="2">
    <source>
        <dbReference type="ARBA" id="ARBA00012980"/>
    </source>
</evidence>
<evidence type="ECO:0000256" key="8">
    <source>
        <dbReference type="ARBA" id="ARBA00022840"/>
    </source>
</evidence>
<dbReference type="GO" id="GO:0016301">
    <property type="term" value="F:kinase activity"/>
    <property type="evidence" value="ECO:0007669"/>
    <property type="project" value="UniProtKB-KW"/>
</dbReference>
<keyword evidence="5 10" id="KW-0545">Nucleotide biosynthesis</keyword>
<comment type="caution">
    <text evidence="12">The sequence shown here is derived from an EMBL/GenBank/DDBJ whole genome shotgun (WGS) entry which is preliminary data.</text>
</comment>
<evidence type="ECO:0000313" key="13">
    <source>
        <dbReference type="Proteomes" id="UP001500974"/>
    </source>
</evidence>
<evidence type="ECO:0000256" key="10">
    <source>
        <dbReference type="HAMAP-Rule" id="MF_00165"/>
    </source>
</evidence>
<evidence type="ECO:0000256" key="4">
    <source>
        <dbReference type="ARBA" id="ARBA00022679"/>
    </source>
</evidence>
<dbReference type="EC" id="2.7.4.9" evidence="2 10"/>
<proteinExistence type="inferred from homology"/>
<dbReference type="HAMAP" id="MF_00165">
    <property type="entry name" value="Thymidylate_kinase"/>
    <property type="match status" value="1"/>
</dbReference>
<feature type="binding site" evidence="10">
    <location>
        <begin position="17"/>
        <end position="24"/>
    </location>
    <ligand>
        <name>ATP</name>
        <dbReference type="ChEBI" id="CHEBI:30616"/>
    </ligand>
</feature>
<gene>
    <name evidence="10 12" type="primary">tmk</name>
    <name evidence="12" type="ORF">GCM10009784_03690</name>
</gene>
<evidence type="ECO:0000256" key="7">
    <source>
        <dbReference type="ARBA" id="ARBA00022777"/>
    </source>
</evidence>
<comment type="function">
    <text evidence="10">Phosphorylation of dTMP to form dTDP in both de novo and salvage pathways of dTTP synthesis.</text>
</comment>
<evidence type="ECO:0000256" key="1">
    <source>
        <dbReference type="ARBA" id="ARBA00009776"/>
    </source>
</evidence>
<dbReference type="InterPro" id="IPR018094">
    <property type="entry name" value="Thymidylate_kinase"/>
</dbReference>
<keyword evidence="8 10" id="KW-0067">ATP-binding</keyword>
<keyword evidence="4 10" id="KW-0808">Transferase</keyword>
<dbReference type="EMBL" id="BAAAON010000001">
    <property type="protein sequence ID" value="GAA2172607.1"/>
    <property type="molecule type" value="Genomic_DNA"/>
</dbReference>
<dbReference type="PANTHER" id="PTHR10344:SF4">
    <property type="entry name" value="UMP-CMP KINASE 2, MITOCHONDRIAL"/>
    <property type="match status" value="1"/>
</dbReference>
<dbReference type="SUPFAM" id="SSF52540">
    <property type="entry name" value="P-loop containing nucleoside triphosphate hydrolases"/>
    <property type="match status" value="1"/>
</dbReference>
<evidence type="ECO:0000259" key="11">
    <source>
        <dbReference type="Pfam" id="PF02223"/>
    </source>
</evidence>
<organism evidence="12 13">
    <name type="scientific">Arthrobacter parietis</name>
    <dbReference type="NCBI Taxonomy" id="271434"/>
    <lineage>
        <taxon>Bacteria</taxon>
        <taxon>Bacillati</taxon>
        <taxon>Actinomycetota</taxon>
        <taxon>Actinomycetes</taxon>
        <taxon>Micrococcales</taxon>
        <taxon>Micrococcaceae</taxon>
        <taxon>Arthrobacter</taxon>
    </lineage>
</organism>
<sequence length="230" mass="25381">MTRFPRNPQVLRVVLLGIDGAGKTTAARSVVRKLRVDGIEAALFRNPGGRRTLDRWASRHSHTAQSLLGSRFLDAVESFLRVLAVLRSTLQARRRRGVVLFDRHLQCQLALRRERGLDAGRLLPWLLRVLPQPDLVVYLSVDPSTAQARVASRNTDEETFEFLTALDASYRQLPGFEDYALVDANGTAAEIAEALAKHIEARLRTPGSSSVAAALALQPLPVREGTQASQ</sequence>
<evidence type="ECO:0000313" key="12">
    <source>
        <dbReference type="EMBL" id="GAA2172607.1"/>
    </source>
</evidence>
<keyword evidence="13" id="KW-1185">Reference proteome</keyword>
<evidence type="ECO:0000256" key="9">
    <source>
        <dbReference type="ARBA" id="ARBA00048743"/>
    </source>
</evidence>
<keyword evidence="6 10" id="KW-0547">Nucleotide-binding</keyword>
<evidence type="ECO:0000256" key="3">
    <source>
        <dbReference type="ARBA" id="ARBA00017144"/>
    </source>
</evidence>
<dbReference type="RefSeq" id="WP_346027270.1">
    <property type="nucleotide sequence ID" value="NZ_BAAAON010000001.1"/>
</dbReference>
<dbReference type="Gene3D" id="3.40.50.300">
    <property type="entry name" value="P-loop containing nucleotide triphosphate hydrolases"/>
    <property type="match status" value="1"/>
</dbReference>
<dbReference type="PANTHER" id="PTHR10344">
    <property type="entry name" value="THYMIDYLATE KINASE"/>
    <property type="match status" value="1"/>
</dbReference>
<evidence type="ECO:0000256" key="6">
    <source>
        <dbReference type="ARBA" id="ARBA00022741"/>
    </source>
</evidence>